<dbReference type="Proteomes" id="UP000314294">
    <property type="component" value="Unassembled WGS sequence"/>
</dbReference>
<name>A0A4Z2GBE2_9TELE</name>
<reference evidence="2 3" key="1">
    <citation type="submission" date="2019-03" db="EMBL/GenBank/DDBJ databases">
        <title>First draft genome of Liparis tanakae, snailfish: a comprehensive survey of snailfish specific genes.</title>
        <authorList>
            <person name="Kim W."/>
            <person name="Song I."/>
            <person name="Jeong J.-H."/>
            <person name="Kim D."/>
            <person name="Kim S."/>
            <person name="Ryu S."/>
            <person name="Song J.Y."/>
            <person name="Lee S.K."/>
        </authorList>
    </citation>
    <scope>NUCLEOTIDE SEQUENCE [LARGE SCALE GENOMIC DNA]</scope>
    <source>
        <tissue evidence="2">Muscle</tissue>
    </source>
</reference>
<gene>
    <name evidence="2" type="ORF">EYF80_039139</name>
</gene>
<sequence length="170" mass="18855">MENQISSDCGVEEHIAKENQRIQEERLLHNVLGECGKKSSCFSDIAETYPLPPCNFRPEKLLRQQERRAAAGASWRGREPRAARSTAGRLWPSHTGGLGATQRKPPTFQPSPVPVVLSAHHYYFDRPRTLWHREARAAATGLGSLCQLVPELSDSAARSHVRHGGPSEVT</sequence>
<accession>A0A4Z2GBE2</accession>
<evidence type="ECO:0000256" key="1">
    <source>
        <dbReference type="SAM" id="MobiDB-lite"/>
    </source>
</evidence>
<dbReference type="EMBL" id="SRLO01000609">
    <property type="protein sequence ID" value="TNN50689.1"/>
    <property type="molecule type" value="Genomic_DNA"/>
</dbReference>
<feature type="region of interest" description="Disordered" evidence="1">
    <location>
        <begin position="68"/>
        <end position="107"/>
    </location>
</feature>
<protein>
    <submittedName>
        <fullName evidence="2">Uncharacterized protein</fullName>
    </submittedName>
</protein>
<keyword evidence="3" id="KW-1185">Reference proteome</keyword>
<dbReference type="AlphaFoldDB" id="A0A4Z2GBE2"/>
<comment type="caution">
    <text evidence="2">The sequence shown here is derived from an EMBL/GenBank/DDBJ whole genome shotgun (WGS) entry which is preliminary data.</text>
</comment>
<evidence type="ECO:0000313" key="2">
    <source>
        <dbReference type="EMBL" id="TNN50689.1"/>
    </source>
</evidence>
<organism evidence="2 3">
    <name type="scientific">Liparis tanakae</name>
    <name type="common">Tanaka's snailfish</name>
    <dbReference type="NCBI Taxonomy" id="230148"/>
    <lineage>
        <taxon>Eukaryota</taxon>
        <taxon>Metazoa</taxon>
        <taxon>Chordata</taxon>
        <taxon>Craniata</taxon>
        <taxon>Vertebrata</taxon>
        <taxon>Euteleostomi</taxon>
        <taxon>Actinopterygii</taxon>
        <taxon>Neopterygii</taxon>
        <taxon>Teleostei</taxon>
        <taxon>Neoteleostei</taxon>
        <taxon>Acanthomorphata</taxon>
        <taxon>Eupercaria</taxon>
        <taxon>Perciformes</taxon>
        <taxon>Cottioidei</taxon>
        <taxon>Cottales</taxon>
        <taxon>Liparidae</taxon>
        <taxon>Liparis</taxon>
    </lineage>
</organism>
<proteinExistence type="predicted"/>
<evidence type="ECO:0000313" key="3">
    <source>
        <dbReference type="Proteomes" id="UP000314294"/>
    </source>
</evidence>